<reference evidence="3" key="1">
    <citation type="submission" date="2016-10" db="EMBL/GenBank/DDBJ databases">
        <authorList>
            <person name="Varghese N."/>
            <person name="Submissions S."/>
        </authorList>
    </citation>
    <scope>NUCLEOTIDE SEQUENCE [LARGE SCALE GENOMIC DNA]</scope>
    <source>
        <strain evidence="3">CGMCC 4.6825</strain>
    </source>
</reference>
<gene>
    <name evidence="2" type="ORF">SAMN05421870_113116</name>
</gene>
<name>A0A1H9VUL0_9ACTN</name>
<dbReference type="Proteomes" id="UP000182841">
    <property type="component" value="Unassembled WGS sequence"/>
</dbReference>
<feature type="compositionally biased region" description="Low complexity" evidence="1">
    <location>
        <begin position="82"/>
        <end position="147"/>
    </location>
</feature>
<feature type="region of interest" description="Disordered" evidence="1">
    <location>
        <begin position="1"/>
        <end position="287"/>
    </location>
</feature>
<keyword evidence="3" id="KW-1185">Reference proteome</keyword>
<proteinExistence type="predicted"/>
<evidence type="ECO:0000313" key="3">
    <source>
        <dbReference type="Proteomes" id="UP000182841"/>
    </source>
</evidence>
<accession>A0A1H9VUL0</accession>
<feature type="compositionally biased region" description="Basic and acidic residues" evidence="1">
    <location>
        <begin position="149"/>
        <end position="176"/>
    </location>
</feature>
<protein>
    <submittedName>
        <fullName evidence="2">Uncharacterized protein</fullName>
    </submittedName>
</protein>
<sequence>MDTTHFPATRPANDTRPAATARTGCPAPDARSTPRWPAAHGSGGGSQPRDTRGRRAPPLPRTGQALPVTGGTASRPGGSRSPDAWLGPLPAPAAAWASPAADSFTARASADAAAVPARGRQPSQTSSPSSTTARATACPAARAALRCRGARERRGRERGVRERRVREVGRARREPSSGKVCCSMGERWPGAPSRGDHGPKLWTTDRLWTAPSPGRGRSGRQGSGCEAVPRSSPVRGPAAGRHSGSSALVPQPCAGPPVGPPPRTGAAPLAPAELSRPPRVLPCPTPR</sequence>
<evidence type="ECO:0000256" key="1">
    <source>
        <dbReference type="SAM" id="MobiDB-lite"/>
    </source>
</evidence>
<dbReference type="EMBL" id="FOGO01000013">
    <property type="protein sequence ID" value="SES24973.1"/>
    <property type="molecule type" value="Genomic_DNA"/>
</dbReference>
<dbReference type="AlphaFoldDB" id="A0A1H9VUL0"/>
<organism evidence="2 3">
    <name type="scientific">Streptomyces qinglanensis</name>
    <dbReference type="NCBI Taxonomy" id="943816"/>
    <lineage>
        <taxon>Bacteria</taxon>
        <taxon>Bacillati</taxon>
        <taxon>Actinomycetota</taxon>
        <taxon>Actinomycetes</taxon>
        <taxon>Kitasatosporales</taxon>
        <taxon>Streptomycetaceae</taxon>
        <taxon>Streptomyces</taxon>
    </lineage>
</organism>
<feature type="compositionally biased region" description="Pro residues" evidence="1">
    <location>
        <begin position="253"/>
        <end position="263"/>
    </location>
</feature>
<evidence type="ECO:0000313" key="2">
    <source>
        <dbReference type="EMBL" id="SES24973.1"/>
    </source>
</evidence>